<dbReference type="GO" id="GO:0003700">
    <property type="term" value="F:DNA-binding transcription factor activity"/>
    <property type="evidence" value="ECO:0007669"/>
    <property type="project" value="InterPro"/>
</dbReference>
<dbReference type="Pfam" id="PF00170">
    <property type="entry name" value="bZIP_1"/>
    <property type="match status" value="1"/>
</dbReference>
<feature type="compositionally biased region" description="Low complexity" evidence="2">
    <location>
        <begin position="327"/>
        <end position="343"/>
    </location>
</feature>
<organism evidence="4 5">
    <name type="scientific">Halteria grandinella</name>
    <dbReference type="NCBI Taxonomy" id="5974"/>
    <lineage>
        <taxon>Eukaryota</taxon>
        <taxon>Sar</taxon>
        <taxon>Alveolata</taxon>
        <taxon>Ciliophora</taxon>
        <taxon>Intramacronucleata</taxon>
        <taxon>Spirotrichea</taxon>
        <taxon>Stichotrichia</taxon>
        <taxon>Sporadotrichida</taxon>
        <taxon>Halteriidae</taxon>
        <taxon>Halteria</taxon>
    </lineage>
</organism>
<dbReference type="InterPro" id="IPR046347">
    <property type="entry name" value="bZIP_sf"/>
</dbReference>
<evidence type="ECO:0000313" key="5">
    <source>
        <dbReference type="Proteomes" id="UP000785679"/>
    </source>
</evidence>
<protein>
    <recommendedName>
        <fullName evidence="3">BZIP domain-containing protein</fullName>
    </recommendedName>
</protein>
<dbReference type="SUPFAM" id="SSF57959">
    <property type="entry name" value="Leucine zipper domain"/>
    <property type="match status" value="1"/>
</dbReference>
<dbReference type="PROSITE" id="PS50217">
    <property type="entry name" value="BZIP"/>
    <property type="match status" value="1"/>
</dbReference>
<feature type="domain" description="BZIP" evidence="3">
    <location>
        <begin position="42"/>
        <end position="92"/>
    </location>
</feature>
<name>A0A8J8NE83_HALGN</name>
<feature type="compositionally biased region" description="Low complexity" evidence="2">
    <location>
        <begin position="135"/>
        <end position="155"/>
    </location>
</feature>
<feature type="region of interest" description="Disordered" evidence="2">
    <location>
        <begin position="327"/>
        <end position="364"/>
    </location>
</feature>
<keyword evidence="1" id="KW-0175">Coiled coil</keyword>
<dbReference type="SMART" id="SM00338">
    <property type="entry name" value="BRLZ"/>
    <property type="match status" value="1"/>
</dbReference>
<dbReference type="EMBL" id="RRYP01018923">
    <property type="protein sequence ID" value="TNV73418.1"/>
    <property type="molecule type" value="Genomic_DNA"/>
</dbReference>
<proteinExistence type="predicted"/>
<accession>A0A8J8NE83</accession>
<dbReference type="OrthoDB" id="551672at2759"/>
<dbReference type="Gene3D" id="1.20.5.170">
    <property type="match status" value="1"/>
</dbReference>
<feature type="region of interest" description="Disordered" evidence="2">
    <location>
        <begin position="1"/>
        <end position="22"/>
    </location>
</feature>
<sequence length="364" mass="40508">MDVSQDDDSLMNDSSADLDKDFSGTNTQLFKIERKIQQGTDLSKRERRLLQNRKSALKCRLKKQQELDKMKKQVERLSSENRELKEKISAISALLQCKVEENSNLQKKFADLQMQQTLIIASYFSQMNNNGSGIPQQLTQQQSQQMPPMQQQAPQRISSQTTGGQQHNMQANSNNGFSANQLNGQPSNNAINSFLQMHLMQSNSQSSAPPQSQLNIVGENLHMPQVTSHNGMYHPNNQQQQIHMQHQSLGQIPQMSNSNHGGAGSQPATSGQQHANSLKPPTQQQIGAANTVHPPQNLLNLENHFRAHMAAPLSLSAFQQLQNYKNLQNGNQNGQTMMQGGSNTTQQQSNGFMPTSNNSNNRGI</sequence>
<gene>
    <name evidence="4" type="ORF">FGO68_gene114</name>
</gene>
<feature type="compositionally biased region" description="Polar residues" evidence="2">
    <location>
        <begin position="344"/>
        <end position="364"/>
    </location>
</feature>
<evidence type="ECO:0000256" key="1">
    <source>
        <dbReference type="SAM" id="Coils"/>
    </source>
</evidence>
<feature type="coiled-coil region" evidence="1">
    <location>
        <begin position="47"/>
        <end position="115"/>
    </location>
</feature>
<keyword evidence="5" id="KW-1185">Reference proteome</keyword>
<feature type="compositionally biased region" description="Acidic residues" evidence="2">
    <location>
        <begin position="1"/>
        <end position="10"/>
    </location>
</feature>
<feature type="region of interest" description="Disordered" evidence="2">
    <location>
        <begin position="252"/>
        <end position="288"/>
    </location>
</feature>
<comment type="caution">
    <text evidence="4">The sequence shown here is derived from an EMBL/GenBank/DDBJ whole genome shotgun (WGS) entry which is preliminary data.</text>
</comment>
<dbReference type="Proteomes" id="UP000785679">
    <property type="component" value="Unassembled WGS sequence"/>
</dbReference>
<dbReference type="InterPro" id="IPR004827">
    <property type="entry name" value="bZIP"/>
</dbReference>
<evidence type="ECO:0000256" key="2">
    <source>
        <dbReference type="SAM" id="MobiDB-lite"/>
    </source>
</evidence>
<feature type="compositionally biased region" description="Polar residues" evidence="2">
    <location>
        <begin position="156"/>
        <end position="189"/>
    </location>
</feature>
<dbReference type="AlphaFoldDB" id="A0A8J8NE83"/>
<evidence type="ECO:0000313" key="4">
    <source>
        <dbReference type="EMBL" id="TNV73418.1"/>
    </source>
</evidence>
<feature type="region of interest" description="Disordered" evidence="2">
    <location>
        <begin position="131"/>
        <end position="189"/>
    </location>
</feature>
<dbReference type="CDD" id="cd14686">
    <property type="entry name" value="bZIP"/>
    <property type="match status" value="1"/>
</dbReference>
<evidence type="ECO:0000259" key="3">
    <source>
        <dbReference type="PROSITE" id="PS50217"/>
    </source>
</evidence>
<reference evidence="4" key="1">
    <citation type="submission" date="2019-06" db="EMBL/GenBank/DDBJ databases">
        <authorList>
            <person name="Zheng W."/>
        </authorList>
    </citation>
    <scope>NUCLEOTIDE SEQUENCE</scope>
    <source>
        <strain evidence="4">QDHG01</strain>
    </source>
</reference>